<evidence type="ECO:0000313" key="5">
    <source>
        <dbReference type="EMBL" id="KAK3888501.1"/>
    </source>
</evidence>
<evidence type="ECO:0000256" key="1">
    <source>
        <dbReference type="ARBA" id="ARBA00004141"/>
    </source>
</evidence>
<keyword evidence="6" id="KW-1185">Reference proteome</keyword>
<reference evidence="5" key="1">
    <citation type="submission" date="2023-10" db="EMBL/GenBank/DDBJ databases">
        <title>Genome assemblies of two species of porcelain crab, Petrolisthes cinctipes and Petrolisthes manimaculis (Anomura: Porcellanidae).</title>
        <authorList>
            <person name="Angst P."/>
        </authorList>
    </citation>
    <scope>NUCLEOTIDE SEQUENCE</scope>
    <source>
        <strain evidence="5">PB745_01</strain>
        <tissue evidence="5">Gill</tissue>
    </source>
</reference>
<keyword evidence="4" id="KW-1133">Transmembrane helix</keyword>
<dbReference type="PANTHER" id="PTHR18945">
    <property type="entry name" value="NEUROTRANSMITTER GATED ION CHANNEL"/>
    <property type="match status" value="1"/>
</dbReference>
<dbReference type="InterPro" id="IPR013320">
    <property type="entry name" value="ConA-like_dom_sf"/>
</dbReference>
<feature type="transmembrane region" description="Helical" evidence="4">
    <location>
        <begin position="873"/>
        <end position="897"/>
    </location>
</feature>
<dbReference type="Pfam" id="PF00057">
    <property type="entry name" value="Ldl_recept_a"/>
    <property type="match status" value="1"/>
</dbReference>
<dbReference type="Proteomes" id="UP001286313">
    <property type="component" value="Unassembled WGS sequence"/>
</dbReference>
<dbReference type="EMBL" id="JAWQEG010000546">
    <property type="protein sequence ID" value="KAK3888501.1"/>
    <property type="molecule type" value="Genomic_DNA"/>
</dbReference>
<dbReference type="InterPro" id="IPR038050">
    <property type="entry name" value="Neuro_actylchol_rec"/>
</dbReference>
<feature type="transmembrane region" description="Helical" evidence="4">
    <location>
        <begin position="842"/>
        <end position="861"/>
    </location>
</feature>
<dbReference type="SMART" id="SM00192">
    <property type="entry name" value="LDLa"/>
    <property type="match status" value="1"/>
</dbReference>
<comment type="caution">
    <text evidence="5">The sequence shown here is derived from an EMBL/GenBank/DDBJ whole genome shotgun (WGS) entry which is preliminary data.</text>
</comment>
<keyword evidence="4" id="KW-0812">Transmembrane</keyword>
<dbReference type="InterPro" id="IPR036734">
    <property type="entry name" value="Neur_chan_lig-bd_sf"/>
</dbReference>
<dbReference type="InterPro" id="IPR036719">
    <property type="entry name" value="Neuro-gated_channel_TM_sf"/>
</dbReference>
<organism evidence="5 6">
    <name type="scientific">Petrolisthes cinctipes</name>
    <name type="common">Flat porcelain crab</name>
    <dbReference type="NCBI Taxonomy" id="88211"/>
    <lineage>
        <taxon>Eukaryota</taxon>
        <taxon>Metazoa</taxon>
        <taxon>Ecdysozoa</taxon>
        <taxon>Arthropoda</taxon>
        <taxon>Crustacea</taxon>
        <taxon>Multicrustacea</taxon>
        <taxon>Malacostraca</taxon>
        <taxon>Eumalacostraca</taxon>
        <taxon>Eucarida</taxon>
        <taxon>Decapoda</taxon>
        <taxon>Pleocyemata</taxon>
        <taxon>Anomura</taxon>
        <taxon>Galatheoidea</taxon>
        <taxon>Porcellanidae</taxon>
        <taxon>Petrolisthes</taxon>
    </lineage>
</organism>
<proteinExistence type="predicted"/>
<keyword evidence="2 3" id="KW-1015">Disulfide bond</keyword>
<keyword evidence="4" id="KW-0472">Membrane</keyword>
<protein>
    <submittedName>
        <fullName evidence="5">Uncharacterized protein</fullName>
    </submittedName>
</protein>
<dbReference type="InterPro" id="IPR002172">
    <property type="entry name" value="LDrepeatLR_classA_rpt"/>
</dbReference>
<dbReference type="GO" id="GO:0005230">
    <property type="term" value="F:extracellular ligand-gated monoatomic ion channel activity"/>
    <property type="evidence" value="ECO:0007669"/>
    <property type="project" value="InterPro"/>
</dbReference>
<evidence type="ECO:0000256" key="4">
    <source>
        <dbReference type="SAM" id="Phobius"/>
    </source>
</evidence>
<comment type="subcellular location">
    <subcellularLocation>
        <location evidence="1">Membrane</location>
        <topology evidence="1">Multi-pass membrane protein</topology>
    </subcellularLocation>
</comment>
<feature type="transmembrane region" description="Helical" evidence="4">
    <location>
        <begin position="809"/>
        <end position="835"/>
    </location>
</feature>
<dbReference type="Gene3D" id="2.70.170.10">
    <property type="entry name" value="Neurotransmitter-gated ion-channel ligand-binding domain"/>
    <property type="match status" value="1"/>
</dbReference>
<dbReference type="SUPFAM" id="SSF57424">
    <property type="entry name" value="LDL receptor-like module"/>
    <property type="match status" value="1"/>
</dbReference>
<comment type="caution">
    <text evidence="3">Lacks conserved residue(s) required for the propagation of feature annotation.</text>
</comment>
<dbReference type="GO" id="GO:0004888">
    <property type="term" value="F:transmembrane signaling receptor activity"/>
    <property type="evidence" value="ECO:0007669"/>
    <property type="project" value="InterPro"/>
</dbReference>
<dbReference type="SUPFAM" id="SSF90112">
    <property type="entry name" value="Neurotransmitter-gated ion-channel transmembrane pore"/>
    <property type="match status" value="1"/>
</dbReference>
<feature type="disulfide bond" evidence="3">
    <location>
        <begin position="560"/>
        <end position="572"/>
    </location>
</feature>
<dbReference type="InterPro" id="IPR006201">
    <property type="entry name" value="Neur_channel"/>
</dbReference>
<dbReference type="CDD" id="cd00112">
    <property type="entry name" value="LDLa"/>
    <property type="match status" value="1"/>
</dbReference>
<evidence type="ECO:0000256" key="3">
    <source>
        <dbReference type="PROSITE-ProRule" id="PRU00124"/>
    </source>
</evidence>
<sequence length="954" mass="108951">MQQPQTKMKQIITIATYSRIPNHHKCNHTIIENNTLYCNYSSNKSTSHTRSYNHHNYKSHFSFRLLVLLLLPSTLASTDKEYGVAYDEVLGTTEKYITQEWGAWNGKMEEVAESVKEEELRDTTVKEAKKVNMEGEVENKTGEELENDLPRGELKEDITDGVEEELPGDIQTGKEAMVKGYLLLEKGSQVCLPQLLMDDILPYDNFTVCLLLRPQGGHGRFFHYNDNNTQLTAGKYKVTSWKSGRQLEVAVDGRSFIFNTSLPPDLWTPLCLGYSTNIQQPWVMVHGKVLAMLSNSSSSTPLDSGVCLGGPHQDHQLGGWVAGVSMRADQDILHHPASATCPSMISTALQSSLTWHGQPTFAITYFHKEELCSQHEHHNFWLHIPLDYSQAELLCEVMGGKLPVPHTNLMATLTTNTRKKLQGYMSWSSDGQIKALHNQGQPPLHCPILFFNGTMASHPCGAKLPYSACVAPTWLRYTLYGTIPYHDRYYFIKTSEDASAYFQGLHRLSTISKMGNTWALHSRLDLPQWHLDPSLQWPVGRQLWLSDNTSTSTTLMLTICSPLQFSIHKGFCIPRHHRCDGKVHSPDESDEVNCRKREVKNVILTLPYLSHNNDFFEKVKKYEIRYRAAVQNIDIVDTGLKTVKVLMLLQFKWTDPNLQFRDFRNFSDTSCDEFWNPKLDVNIRTGRVDPNVDYKFCYVRYNNSEYLDMNDHLMGRIVEGKDVELTIEITTDMIIDCRTHLYRYPFGTHHCSFNLFIRDTYPLKFFSTHDLVYLGTWNLKDYDLLNITSQRATVYNHVFKLSFYLRSQYGYYLLTSFVPSGLMFIISYITFLFPLTAFSERVMASLTALLVLAALFTQASSNYVKTTYFKLIDLWYCTFILLCFSTVACNVIINSLLTVSKCSSVKPSDIPTIHSTTTHGYRRARACNIASLVIFILVFVGLVAGFILYATEVV</sequence>
<feature type="transmembrane region" description="Helical" evidence="4">
    <location>
        <begin position="929"/>
        <end position="950"/>
    </location>
</feature>
<dbReference type="SUPFAM" id="SSF49899">
    <property type="entry name" value="Concanavalin A-like lectins/glucanases"/>
    <property type="match status" value="1"/>
</dbReference>
<dbReference type="InterPro" id="IPR036055">
    <property type="entry name" value="LDL_receptor-like_sf"/>
</dbReference>
<name>A0AAE1KWW4_PETCI</name>
<evidence type="ECO:0000313" key="6">
    <source>
        <dbReference type="Proteomes" id="UP001286313"/>
    </source>
</evidence>
<feature type="disulfide bond" evidence="3">
    <location>
        <begin position="579"/>
        <end position="594"/>
    </location>
</feature>
<evidence type="ECO:0000256" key="2">
    <source>
        <dbReference type="ARBA" id="ARBA00023157"/>
    </source>
</evidence>
<gene>
    <name evidence="5" type="ORF">Pcinc_007441</name>
</gene>
<dbReference type="GO" id="GO:0016020">
    <property type="term" value="C:membrane"/>
    <property type="evidence" value="ECO:0007669"/>
    <property type="project" value="UniProtKB-SubCell"/>
</dbReference>
<dbReference type="Gene3D" id="4.10.400.10">
    <property type="entry name" value="Low-density Lipoprotein Receptor"/>
    <property type="match status" value="1"/>
</dbReference>
<dbReference type="AlphaFoldDB" id="A0AAE1KWW4"/>
<accession>A0AAE1KWW4</accession>
<dbReference type="PROSITE" id="PS50068">
    <property type="entry name" value="LDLRA_2"/>
    <property type="match status" value="1"/>
</dbReference>
<dbReference type="Gene3D" id="1.20.58.390">
    <property type="entry name" value="Neurotransmitter-gated ion-channel transmembrane domain"/>
    <property type="match status" value="1"/>
</dbReference>